<dbReference type="Pfam" id="PF02441">
    <property type="entry name" value="Flavoprotein"/>
    <property type="match status" value="1"/>
</dbReference>
<dbReference type="NCBIfam" id="TIGR00521">
    <property type="entry name" value="coaBC_dfp"/>
    <property type="match status" value="1"/>
</dbReference>
<feature type="binding site" evidence="3">
    <location>
        <position position="286"/>
    </location>
    <ligand>
        <name>CTP</name>
        <dbReference type="ChEBI" id="CHEBI:37563"/>
    </ligand>
</feature>
<dbReference type="EMBL" id="CP072642">
    <property type="protein sequence ID" value="QUV92942.1"/>
    <property type="molecule type" value="Genomic_DNA"/>
</dbReference>
<evidence type="ECO:0000259" key="5">
    <source>
        <dbReference type="Pfam" id="PF02441"/>
    </source>
</evidence>
<keyword evidence="3" id="KW-0460">Magnesium</keyword>
<sequence length="421" mass="45213">MTKHITLGVTGCIGAYKAILVLRGLQQLGATVEVVMTEAATRFIQPLTFQALSGKPVYTSHWGRDDDTDIAHIALAQRTHALVIAPATANSLARLAHGIADDFLSTVYLAATCPTFVAPAMNVEMWRHPATQENLARLRARGVHILEPEAGFLACGMVGEGRLADPDRIVDAVWSYLAAAPGPATPGGIPRDLTGDHVLVTAGPTIEDIDPVRYLTNRSSGKMGYAVARAAQARGATVTLVSGPTRLTPPEGVETIAVRSTREMYGAVLRCLPAATMVIKAAAVCDYRPRQVAVEKLKKTLSPLRQLDLEPTEDILAAVGAQKGSRFVVGFAAETGWSREAALEKLRRKGADLLVFNDVTESGAGFDTDTNRATFVLSTGETRTLPLMTKDELAHEILNVARQQRPVAHPPTPECQMLERM</sequence>
<feature type="region of interest" description="Phosphopantothenoylcysteine decarboxylase" evidence="3">
    <location>
        <begin position="1"/>
        <end position="197"/>
    </location>
</feature>
<keyword evidence="3 4" id="KW-0436">Ligase</keyword>
<dbReference type="EC" id="4.1.1.36" evidence="3"/>
<comment type="function">
    <text evidence="3">Catalyzes two sequential steps in the biosynthesis of coenzyme A. In the first step cysteine is conjugated to 4'-phosphopantothenate to form 4-phosphopantothenoylcysteine. In the second step the latter compound is decarboxylated to form 4'-phosphopantotheine.</text>
</comment>
<dbReference type="Gene3D" id="3.40.50.10300">
    <property type="entry name" value="CoaB-like"/>
    <property type="match status" value="1"/>
</dbReference>
<gene>
    <name evidence="3 7" type="primary">coaBC</name>
    <name evidence="7" type="ORF">J8C05_06000</name>
</gene>
<dbReference type="InterPro" id="IPR005252">
    <property type="entry name" value="CoaBC"/>
</dbReference>
<comment type="cofactor">
    <cofactor evidence="3">
        <name>FMN</name>
        <dbReference type="ChEBI" id="CHEBI:58210"/>
    </cofactor>
    <text evidence="3">Binds 1 FMN per subunit.</text>
</comment>
<dbReference type="Gene3D" id="3.40.50.1950">
    <property type="entry name" value="Flavin prenyltransferase-like"/>
    <property type="match status" value="1"/>
</dbReference>
<dbReference type="PANTHER" id="PTHR14359">
    <property type="entry name" value="HOMO-OLIGOMERIC FLAVIN CONTAINING CYS DECARBOXYLASE FAMILY"/>
    <property type="match status" value="1"/>
</dbReference>
<comment type="function">
    <text evidence="4">Catalyzes two steps in the biosynthesis of coenzyme A. In the first step cysteine is conjugated to 4'-phosphopantothenate to form 4-phosphopantothenoylcysteine, in the latter compound is decarboxylated to form 4'-phosphopantotheine.</text>
</comment>
<evidence type="ECO:0000256" key="3">
    <source>
        <dbReference type="HAMAP-Rule" id="MF_02225"/>
    </source>
</evidence>
<evidence type="ECO:0000313" key="8">
    <source>
        <dbReference type="Proteomes" id="UP000677668"/>
    </source>
</evidence>
<keyword evidence="3 4" id="KW-0285">Flavoprotein</keyword>
<comment type="pathway">
    <text evidence="3 4">Cofactor biosynthesis; coenzyme A biosynthesis; CoA from (R)-pantothenate: step 2/5.</text>
</comment>
<comment type="similarity">
    <text evidence="3 4">In the N-terminal section; belongs to the HFCD (homo-oligomeric flavin containing Cys decarboxylase) superfamily.</text>
</comment>
<comment type="catalytic activity">
    <reaction evidence="3 4">
        <text>N-[(R)-4-phosphopantothenoyl]-L-cysteine + H(+) = (R)-4'-phosphopantetheine + CO2</text>
        <dbReference type="Rhea" id="RHEA:16793"/>
        <dbReference type="ChEBI" id="CHEBI:15378"/>
        <dbReference type="ChEBI" id="CHEBI:16526"/>
        <dbReference type="ChEBI" id="CHEBI:59458"/>
        <dbReference type="ChEBI" id="CHEBI:61723"/>
        <dbReference type="EC" id="4.1.1.36"/>
    </reaction>
</comment>
<comment type="pathway">
    <text evidence="3 4">Cofactor biosynthesis; coenzyme A biosynthesis; CoA from (R)-pantothenate: step 3/5.</text>
</comment>
<evidence type="ECO:0000259" key="6">
    <source>
        <dbReference type="Pfam" id="PF04127"/>
    </source>
</evidence>
<feature type="active site" description="Proton donor" evidence="3">
    <location>
        <position position="155"/>
    </location>
</feature>
<dbReference type="Proteomes" id="UP000677668">
    <property type="component" value="Chromosome 1"/>
</dbReference>
<feature type="binding site" evidence="3">
    <location>
        <position position="349"/>
    </location>
    <ligand>
        <name>CTP</name>
        <dbReference type="ChEBI" id="CHEBI:37563"/>
    </ligand>
</feature>
<dbReference type="HAMAP" id="MF_02225">
    <property type="entry name" value="CoaBC"/>
    <property type="match status" value="1"/>
</dbReference>
<keyword evidence="8" id="KW-1185">Reference proteome</keyword>
<dbReference type="PANTHER" id="PTHR14359:SF6">
    <property type="entry name" value="PHOSPHOPANTOTHENOYLCYSTEINE DECARBOXYLASE"/>
    <property type="match status" value="1"/>
</dbReference>
<feature type="domain" description="DNA/pantothenate metabolism flavoprotein C-terminal" evidence="6">
    <location>
        <begin position="193"/>
        <end position="400"/>
    </location>
</feature>
<keyword evidence="3 4" id="KW-0288">FMN</keyword>
<accession>A0ABX8AXA8</accession>
<feature type="binding site" evidence="3">
    <location>
        <position position="296"/>
    </location>
    <ligand>
        <name>CTP</name>
        <dbReference type="ChEBI" id="CHEBI:37563"/>
    </ligand>
</feature>
<feature type="region of interest" description="Phosphopantothenate--cysteine ligase" evidence="3">
    <location>
        <begin position="198"/>
        <end position="421"/>
    </location>
</feature>
<protein>
    <recommendedName>
        <fullName evidence="3">Coenzyme A biosynthesis bifunctional protein CoaBC</fullName>
    </recommendedName>
    <alternativeName>
        <fullName evidence="3">DNA/pantothenate metabolism flavoprotein</fullName>
    </alternativeName>
    <alternativeName>
        <fullName evidence="3">Phosphopantothenoylcysteine synthetase/decarboxylase</fullName>
        <shortName evidence="3">PPCS-PPCDC</shortName>
    </alternativeName>
    <domain>
        <recommendedName>
            <fullName evidence="3">Phosphopantothenoylcysteine decarboxylase</fullName>
            <shortName evidence="3">PPC decarboxylase</shortName>
            <shortName evidence="3">PPC-DC</shortName>
            <ecNumber evidence="3">4.1.1.36</ecNumber>
        </recommendedName>
        <alternativeName>
            <fullName evidence="3">CoaC</fullName>
        </alternativeName>
    </domain>
    <domain>
        <recommendedName>
            <fullName evidence="3">Phosphopantothenate--cysteine ligase</fullName>
            <ecNumber evidence="3">6.3.2.5</ecNumber>
        </recommendedName>
        <alternativeName>
            <fullName evidence="3">CoaB</fullName>
        </alternativeName>
        <alternativeName>
            <fullName evidence="3">Phosphopantothenoylcysteine synthetase</fullName>
            <shortName evidence="3">PPC synthetase</shortName>
            <shortName evidence="3">PPC-S</shortName>
        </alternativeName>
    </domain>
</protein>
<dbReference type="InterPro" id="IPR003382">
    <property type="entry name" value="Flavoprotein"/>
</dbReference>
<organism evidence="7 8">
    <name type="scientific">Chloracidobacterium sp. N</name>
    <dbReference type="NCBI Taxonomy" id="2821540"/>
    <lineage>
        <taxon>Bacteria</taxon>
        <taxon>Pseudomonadati</taxon>
        <taxon>Acidobacteriota</taxon>
        <taxon>Terriglobia</taxon>
        <taxon>Terriglobales</taxon>
        <taxon>Acidobacteriaceae</taxon>
        <taxon>Chloracidobacterium</taxon>
        <taxon>Chloracidobacterium aggregatum</taxon>
    </lineage>
</organism>
<dbReference type="GO" id="GO:0004632">
    <property type="term" value="F:phosphopantothenate--cysteine ligase activity"/>
    <property type="evidence" value="ECO:0007669"/>
    <property type="project" value="UniProtKB-EC"/>
</dbReference>
<comment type="similarity">
    <text evidence="3 4">In the C-terminal section; belongs to the PPC synthetase family.</text>
</comment>
<dbReference type="InterPro" id="IPR036551">
    <property type="entry name" value="Flavin_trans-like"/>
</dbReference>
<keyword evidence="3" id="KW-0479">Metal-binding</keyword>
<dbReference type="EC" id="6.3.2.5" evidence="3"/>
<dbReference type="InterPro" id="IPR035929">
    <property type="entry name" value="CoaB-like_sf"/>
</dbReference>
<dbReference type="GO" id="GO:0004633">
    <property type="term" value="F:phosphopantothenoylcysteine decarboxylase activity"/>
    <property type="evidence" value="ECO:0007669"/>
    <property type="project" value="UniProtKB-EC"/>
</dbReference>
<dbReference type="SUPFAM" id="SSF102645">
    <property type="entry name" value="CoaB-like"/>
    <property type="match status" value="1"/>
</dbReference>
<evidence type="ECO:0000256" key="1">
    <source>
        <dbReference type="ARBA" id="ARBA00022793"/>
    </source>
</evidence>
<evidence type="ECO:0000313" key="7">
    <source>
        <dbReference type="EMBL" id="QUV92942.1"/>
    </source>
</evidence>
<name>A0ABX8AXA8_9BACT</name>
<feature type="binding site" evidence="3">
    <location>
        <position position="345"/>
    </location>
    <ligand>
        <name>CTP</name>
        <dbReference type="ChEBI" id="CHEBI:37563"/>
    </ligand>
</feature>
<keyword evidence="1 3" id="KW-0210">Decarboxylase</keyword>
<dbReference type="Pfam" id="PF04127">
    <property type="entry name" value="DFP"/>
    <property type="match status" value="1"/>
</dbReference>
<feature type="binding site" evidence="3">
    <location>
        <position position="331"/>
    </location>
    <ligand>
        <name>CTP</name>
        <dbReference type="ChEBI" id="CHEBI:37563"/>
    </ligand>
</feature>
<dbReference type="SUPFAM" id="SSF52507">
    <property type="entry name" value="Homo-oligomeric flavin-containing Cys decarboxylases, HFCD"/>
    <property type="match status" value="1"/>
</dbReference>
<comment type="caution">
    <text evidence="3">Lacks conserved residue(s) required for the propagation of feature annotation.</text>
</comment>
<reference evidence="7 8" key="1">
    <citation type="submission" date="2021-03" db="EMBL/GenBank/DDBJ databases">
        <title>Genomic and phenotypic characterization of Chloracidobacterium isolates provides evidence for multiple species.</title>
        <authorList>
            <person name="Saini M.K."/>
            <person name="Costas A.M.G."/>
            <person name="Tank M."/>
            <person name="Bryant D.A."/>
        </authorList>
    </citation>
    <scope>NUCLEOTIDE SEQUENCE [LARGE SCALE GENOMIC DNA]</scope>
    <source>
        <strain evidence="7 8">N</strain>
    </source>
</reference>
<dbReference type="RefSeq" id="WP_211421374.1">
    <property type="nucleotide sequence ID" value="NZ_CP072642.1"/>
</dbReference>
<comment type="cofactor">
    <cofactor evidence="3">
        <name>Mg(2+)</name>
        <dbReference type="ChEBI" id="CHEBI:18420"/>
    </cofactor>
</comment>
<dbReference type="InterPro" id="IPR007085">
    <property type="entry name" value="DNA/pantothenate-metab_flavo_C"/>
</dbReference>
<keyword evidence="2 3" id="KW-0456">Lyase</keyword>
<evidence type="ECO:0000256" key="2">
    <source>
        <dbReference type="ARBA" id="ARBA00023239"/>
    </source>
</evidence>
<comment type="catalytic activity">
    <reaction evidence="3 4">
        <text>(R)-4'-phosphopantothenate + L-cysteine + CTP = N-[(R)-4-phosphopantothenoyl]-L-cysteine + CMP + diphosphate + H(+)</text>
        <dbReference type="Rhea" id="RHEA:19397"/>
        <dbReference type="ChEBI" id="CHEBI:10986"/>
        <dbReference type="ChEBI" id="CHEBI:15378"/>
        <dbReference type="ChEBI" id="CHEBI:33019"/>
        <dbReference type="ChEBI" id="CHEBI:35235"/>
        <dbReference type="ChEBI" id="CHEBI:37563"/>
        <dbReference type="ChEBI" id="CHEBI:59458"/>
        <dbReference type="ChEBI" id="CHEBI:60377"/>
        <dbReference type="EC" id="6.3.2.5"/>
    </reaction>
</comment>
<keyword evidence="3" id="KW-0511">Multifunctional enzyme</keyword>
<feature type="domain" description="Flavoprotein" evidence="5">
    <location>
        <begin position="3"/>
        <end position="173"/>
    </location>
</feature>
<evidence type="ECO:0000256" key="4">
    <source>
        <dbReference type="RuleBase" id="RU364078"/>
    </source>
</evidence>
<proteinExistence type="inferred from homology"/>